<sequence length="209" mass="23629">MSGFVTQELKDPNVRTQKHVGFELNQPRFPLPQTHDFSSVCFRVCDCDKEVILGEKKTKEEKVPKKPESTRAGCAVMVEVWWSLLGAAIPALVAGQALRMKRRHAEEERIKSVRGREKSSDEIFVCERSLMLALMPALALFASVNIKFQTGMIFALEDVRVNASSSLLLVYLSLETFSVFIFQRKSVFHQLVGYVLVLFALYFHLSANA</sequence>
<proteinExistence type="predicted"/>
<evidence type="ECO:0000256" key="1">
    <source>
        <dbReference type="SAM" id="Phobius"/>
    </source>
</evidence>
<feature type="transmembrane region" description="Helical" evidence="1">
    <location>
        <begin position="121"/>
        <end position="143"/>
    </location>
</feature>
<feature type="transmembrane region" description="Helical" evidence="1">
    <location>
        <begin position="187"/>
        <end position="205"/>
    </location>
</feature>
<dbReference type="PANTHER" id="PTHR35548">
    <property type="entry name" value="EXPRESSED PROTEIN"/>
    <property type="match status" value="1"/>
</dbReference>
<dbReference type="AlphaFoldDB" id="A0AAN8Z2L1"/>
<feature type="transmembrane region" description="Helical" evidence="1">
    <location>
        <begin position="163"/>
        <end position="182"/>
    </location>
</feature>
<evidence type="ECO:0000313" key="2">
    <source>
        <dbReference type="EMBL" id="KAK6924164.1"/>
    </source>
</evidence>
<dbReference type="EMBL" id="JBAMMX010000017">
    <property type="protein sequence ID" value="KAK6924164.1"/>
    <property type="molecule type" value="Genomic_DNA"/>
</dbReference>
<dbReference type="Proteomes" id="UP001370490">
    <property type="component" value="Unassembled WGS sequence"/>
</dbReference>
<protein>
    <submittedName>
        <fullName evidence="2">Uncharacterized protein</fullName>
    </submittedName>
</protein>
<keyword evidence="1" id="KW-1133">Transmembrane helix</keyword>
<dbReference type="PANTHER" id="PTHR35548:SF1">
    <property type="entry name" value="EXPRESSED PROTEIN"/>
    <property type="match status" value="1"/>
</dbReference>
<dbReference type="InterPro" id="IPR038934">
    <property type="entry name" value="At5g64816-like"/>
</dbReference>
<keyword evidence="1" id="KW-0472">Membrane</keyword>
<keyword evidence="3" id="KW-1185">Reference proteome</keyword>
<keyword evidence="1" id="KW-0812">Transmembrane</keyword>
<reference evidence="2 3" key="1">
    <citation type="submission" date="2023-12" db="EMBL/GenBank/DDBJ databases">
        <title>A high-quality genome assembly for Dillenia turbinata (Dilleniales).</title>
        <authorList>
            <person name="Chanderbali A."/>
        </authorList>
    </citation>
    <scope>NUCLEOTIDE SEQUENCE [LARGE SCALE GENOMIC DNA]</scope>
    <source>
        <strain evidence="2">LSX21</strain>
        <tissue evidence="2">Leaf</tissue>
    </source>
</reference>
<accession>A0AAN8Z2L1</accession>
<evidence type="ECO:0000313" key="3">
    <source>
        <dbReference type="Proteomes" id="UP001370490"/>
    </source>
</evidence>
<feature type="transmembrane region" description="Helical" evidence="1">
    <location>
        <begin position="80"/>
        <end position="100"/>
    </location>
</feature>
<name>A0AAN8Z2L1_9MAGN</name>
<gene>
    <name evidence="2" type="ORF">RJ641_010364</name>
</gene>
<comment type="caution">
    <text evidence="2">The sequence shown here is derived from an EMBL/GenBank/DDBJ whole genome shotgun (WGS) entry which is preliminary data.</text>
</comment>
<organism evidence="2 3">
    <name type="scientific">Dillenia turbinata</name>
    <dbReference type="NCBI Taxonomy" id="194707"/>
    <lineage>
        <taxon>Eukaryota</taxon>
        <taxon>Viridiplantae</taxon>
        <taxon>Streptophyta</taxon>
        <taxon>Embryophyta</taxon>
        <taxon>Tracheophyta</taxon>
        <taxon>Spermatophyta</taxon>
        <taxon>Magnoliopsida</taxon>
        <taxon>eudicotyledons</taxon>
        <taxon>Gunneridae</taxon>
        <taxon>Pentapetalae</taxon>
        <taxon>Dilleniales</taxon>
        <taxon>Dilleniaceae</taxon>
        <taxon>Dillenia</taxon>
    </lineage>
</organism>